<dbReference type="PANTHER" id="PTHR48081:SF8">
    <property type="entry name" value="ALPHA_BETA HYDROLASE FOLD-3 DOMAIN-CONTAINING PROTEIN-RELATED"/>
    <property type="match status" value="1"/>
</dbReference>
<dbReference type="InterPro" id="IPR013094">
    <property type="entry name" value="AB_hydrolase_3"/>
</dbReference>
<dbReference type="Proteomes" id="UP000007509">
    <property type="component" value="Unassembled WGS sequence"/>
</dbReference>
<name>J2K6P6_9FLAO</name>
<dbReference type="GO" id="GO:0016787">
    <property type="term" value="F:hydrolase activity"/>
    <property type="evidence" value="ECO:0007669"/>
    <property type="project" value="UniProtKB-KW"/>
</dbReference>
<dbReference type="AlphaFoldDB" id="J2K6P6"/>
<evidence type="ECO:0000259" key="2">
    <source>
        <dbReference type="Pfam" id="PF07859"/>
    </source>
</evidence>
<dbReference type="SUPFAM" id="SSF53474">
    <property type="entry name" value="alpha/beta-Hydrolases"/>
    <property type="match status" value="1"/>
</dbReference>
<dbReference type="EMBL" id="AKJY01000003">
    <property type="protein sequence ID" value="EJL75890.1"/>
    <property type="molecule type" value="Genomic_DNA"/>
</dbReference>
<protein>
    <submittedName>
        <fullName evidence="3">Esterase/lipase</fullName>
    </submittedName>
</protein>
<comment type="caution">
    <text evidence="3">The sequence shown here is derived from an EMBL/GenBank/DDBJ whole genome shotgun (WGS) entry which is preliminary data.</text>
</comment>
<keyword evidence="4" id="KW-1185">Reference proteome</keyword>
<reference evidence="3 4" key="1">
    <citation type="journal article" date="2012" name="J. Bacteriol.">
        <title>Twenty-one genome sequences from Pseudomonas species and 19 genome sequences from diverse bacteria isolated from the rhizosphere and endosphere of Populus deltoides.</title>
        <authorList>
            <person name="Brown S.D."/>
            <person name="Utturkar S.M."/>
            <person name="Klingeman D.M."/>
            <person name="Johnson C.M."/>
            <person name="Martin S.L."/>
            <person name="Land M.L."/>
            <person name="Lu T.Y."/>
            <person name="Schadt C.W."/>
            <person name="Doktycz M.J."/>
            <person name="Pelletier D.A."/>
        </authorList>
    </citation>
    <scope>NUCLEOTIDE SEQUENCE [LARGE SCALE GENOMIC DNA]</scope>
    <source>
        <strain evidence="3 4">CF314</strain>
    </source>
</reference>
<evidence type="ECO:0000256" key="1">
    <source>
        <dbReference type="ARBA" id="ARBA00022801"/>
    </source>
</evidence>
<accession>J2K6P6</accession>
<gene>
    <name evidence="3" type="ORF">PMI13_00286</name>
</gene>
<dbReference type="PATRIC" id="fig|1144316.3.peg.291"/>
<keyword evidence="1" id="KW-0378">Hydrolase</keyword>
<proteinExistence type="predicted"/>
<evidence type="ECO:0000313" key="3">
    <source>
        <dbReference type="EMBL" id="EJL75890.1"/>
    </source>
</evidence>
<dbReference type="Gene3D" id="3.40.50.1820">
    <property type="entry name" value="alpha/beta hydrolase"/>
    <property type="match status" value="1"/>
</dbReference>
<organism evidence="3 4">
    <name type="scientific">Chryseobacterium populi</name>
    <dbReference type="NCBI Taxonomy" id="1144316"/>
    <lineage>
        <taxon>Bacteria</taxon>
        <taxon>Pseudomonadati</taxon>
        <taxon>Bacteroidota</taxon>
        <taxon>Flavobacteriia</taxon>
        <taxon>Flavobacteriales</taxon>
        <taxon>Weeksellaceae</taxon>
        <taxon>Chryseobacterium group</taxon>
        <taxon>Chryseobacterium</taxon>
    </lineage>
</organism>
<evidence type="ECO:0000313" key="4">
    <source>
        <dbReference type="Proteomes" id="UP000007509"/>
    </source>
</evidence>
<sequence length="327" mass="36424">MITGIVSCKNSINTKKITMQLTPEISKVLNHLEKIEVFDGQDPLDISRKNYETMTFQLSGRKESIAMIEELNIASEGRQIPARLYRPNGKTVSKSPAIVYIHGGWFISGSYETHDAIVRKLANATGADILFTDYRLAPEHPFPAGLDDCMAATKWLLDHAESLGIDPHQIGVIGDSAGAALAVSVTQQLKNQLKFQVLIYPAADSSLNTKSWETYAKGPVLNKEWGKQAWNWYITEKDRENPLAVPILIKDFKNTPPTLILLAEHDPLHDEGEQLTLNMKNAGVSVQTKMYKDMVHGFMHMGSLLQEAQSAVDTIAVFTDKNFKTKK</sequence>
<dbReference type="InterPro" id="IPR029058">
    <property type="entry name" value="AB_hydrolase_fold"/>
</dbReference>
<dbReference type="Pfam" id="PF07859">
    <property type="entry name" value="Abhydrolase_3"/>
    <property type="match status" value="1"/>
</dbReference>
<dbReference type="InterPro" id="IPR050300">
    <property type="entry name" value="GDXG_lipolytic_enzyme"/>
</dbReference>
<dbReference type="PANTHER" id="PTHR48081">
    <property type="entry name" value="AB HYDROLASE SUPERFAMILY PROTEIN C4A8.06C"/>
    <property type="match status" value="1"/>
</dbReference>
<feature type="domain" description="Alpha/beta hydrolase fold-3" evidence="2">
    <location>
        <begin position="98"/>
        <end position="299"/>
    </location>
</feature>